<evidence type="ECO:0000256" key="1">
    <source>
        <dbReference type="SAM" id="MobiDB-lite"/>
    </source>
</evidence>
<feature type="region of interest" description="Disordered" evidence="1">
    <location>
        <begin position="307"/>
        <end position="348"/>
    </location>
</feature>
<comment type="caution">
    <text evidence="4">The sequence shown here is derived from an EMBL/GenBank/DDBJ whole genome shotgun (WGS) entry which is preliminary data.</text>
</comment>
<feature type="region of interest" description="Disordered" evidence="1">
    <location>
        <begin position="111"/>
        <end position="166"/>
    </location>
</feature>
<feature type="compositionally biased region" description="Polar residues" evidence="1">
    <location>
        <begin position="150"/>
        <end position="166"/>
    </location>
</feature>
<dbReference type="Proteomes" id="UP001228581">
    <property type="component" value="Unassembled WGS sequence"/>
</dbReference>
<dbReference type="Pfam" id="PF12508">
    <property type="entry name" value="Transposon_TraM"/>
    <property type="match status" value="1"/>
</dbReference>
<evidence type="ECO:0000313" key="5">
    <source>
        <dbReference type="Proteomes" id="UP001228581"/>
    </source>
</evidence>
<organism evidence="4 5">
    <name type="scientific">Xanthocytophaga flava</name>
    <dbReference type="NCBI Taxonomy" id="3048013"/>
    <lineage>
        <taxon>Bacteria</taxon>
        <taxon>Pseudomonadati</taxon>
        <taxon>Bacteroidota</taxon>
        <taxon>Cytophagia</taxon>
        <taxon>Cytophagales</taxon>
        <taxon>Rhodocytophagaceae</taxon>
        <taxon>Xanthocytophaga</taxon>
    </lineage>
</organism>
<gene>
    <name evidence="4" type="primary">traM</name>
    <name evidence="4" type="ORF">QNI19_31990</name>
</gene>
<keyword evidence="5" id="KW-1185">Reference proteome</keyword>
<feature type="compositionally biased region" description="Polar residues" evidence="1">
    <location>
        <begin position="308"/>
        <end position="348"/>
    </location>
</feature>
<name>A0ABT7CYD7_9BACT</name>
<feature type="compositionally biased region" description="Low complexity" evidence="1">
    <location>
        <begin position="140"/>
        <end position="149"/>
    </location>
</feature>
<proteinExistence type="predicted"/>
<sequence>MKDQKSNQPTQAFQQKRRMLLFMPVLVVPFLTFMFYFFGGGQQVAAQSEEGQPIASGLNAEIPTVSDKTQIYASKWEAYKNIAQDSMAHKLKTNVSLLESEKMSFFSEKDGNLNSTITEDPSLSNSNQNGYDPLTGMGGSSTTIGGSSTAKGLNNDPNKSIQELSNSPHNQKILESELQQQELQMLTSANPSHSRPAKHRSSYSRSSYSSPDDGDKYGDSRMERYNKMKEQSEAQTARLNMMLEKYMNAQMNQKGGQQALSTDKMINPADAAQLSEKQITNAINMARQGVNKNHILVKVEDEKKPIVSSLNKNPSDNQVQSTPTTNSFSATDGKTAQDKGQSPSNGFHNAQNEQITVEQDANVIQAAIDQEQIATNGSTLRIRVLNAFQIGSTRIPKNSLIYGLCSVSGERLQITINSIRTGSVVLPLDLTVYDTDGLEGIHIPGSISRTAAKQGMASSTGSSTYLGNNNAGAQLTQAAIDATKGIIQKKASQVRVTLKSSYLVYLKPSQE</sequence>
<dbReference type="RefSeq" id="WP_314003298.1">
    <property type="nucleotide sequence ID" value="NZ_JASJOT010000034.1"/>
</dbReference>
<protein>
    <submittedName>
        <fullName evidence="4">Conjugative transposon protein TraM</fullName>
    </submittedName>
</protein>
<reference evidence="4 5" key="1">
    <citation type="submission" date="2023-05" db="EMBL/GenBank/DDBJ databases">
        <authorList>
            <person name="Zhang X."/>
        </authorList>
    </citation>
    <scope>NUCLEOTIDE SEQUENCE [LARGE SCALE GENOMIC DNA]</scope>
    <source>
        <strain evidence="4 5">DM2B3-1</strain>
    </source>
</reference>
<feature type="transmembrane region" description="Helical" evidence="2">
    <location>
        <begin position="20"/>
        <end position="39"/>
    </location>
</feature>
<keyword evidence="2" id="KW-0472">Membrane</keyword>
<accession>A0ABT7CYD7</accession>
<dbReference type="InterPro" id="IPR055407">
    <property type="entry name" value="TraM_C"/>
</dbReference>
<dbReference type="EMBL" id="JASJOT010000034">
    <property type="protein sequence ID" value="MDJ1497604.1"/>
    <property type="molecule type" value="Genomic_DNA"/>
</dbReference>
<evidence type="ECO:0000256" key="2">
    <source>
        <dbReference type="SAM" id="Phobius"/>
    </source>
</evidence>
<keyword evidence="2" id="KW-1133">Transmembrane helix</keyword>
<evidence type="ECO:0000259" key="3">
    <source>
        <dbReference type="Pfam" id="PF12508"/>
    </source>
</evidence>
<evidence type="ECO:0000313" key="4">
    <source>
        <dbReference type="EMBL" id="MDJ1497604.1"/>
    </source>
</evidence>
<keyword evidence="2" id="KW-0812">Transmembrane</keyword>
<feature type="compositionally biased region" description="Polar residues" evidence="1">
    <location>
        <begin position="112"/>
        <end position="130"/>
    </location>
</feature>
<feature type="domain" description="Conjugative transposon TraM C-terminal" evidence="3">
    <location>
        <begin position="364"/>
        <end position="507"/>
    </location>
</feature>
<feature type="region of interest" description="Disordered" evidence="1">
    <location>
        <begin position="187"/>
        <end position="220"/>
    </location>
</feature>